<evidence type="ECO:0000256" key="4">
    <source>
        <dbReference type="ARBA" id="ARBA00022614"/>
    </source>
</evidence>
<reference evidence="9 10" key="1">
    <citation type="journal article" date="2018" name="Sci. Data">
        <title>The draft genome sequence of cork oak.</title>
        <authorList>
            <person name="Ramos A.M."/>
            <person name="Usie A."/>
            <person name="Barbosa P."/>
            <person name="Barros P.M."/>
            <person name="Capote T."/>
            <person name="Chaves I."/>
            <person name="Simoes F."/>
            <person name="Abreu I."/>
            <person name="Carrasquinho I."/>
            <person name="Faro C."/>
            <person name="Guimaraes J.B."/>
            <person name="Mendonca D."/>
            <person name="Nobrega F."/>
            <person name="Rodrigues L."/>
            <person name="Saibo N.J.M."/>
            <person name="Varela M.C."/>
            <person name="Egas C."/>
            <person name="Matos J."/>
            <person name="Miguel C.M."/>
            <person name="Oliveira M.M."/>
            <person name="Ricardo C.P."/>
            <person name="Goncalves S."/>
        </authorList>
    </citation>
    <scope>NUCLEOTIDE SEQUENCE [LARGE SCALE GENOMIC DNA]</scope>
    <source>
        <strain evidence="10">cv. HL8</strain>
    </source>
</reference>
<keyword evidence="4" id="KW-0433">Leucine-rich repeat</keyword>
<dbReference type="GO" id="GO:0016020">
    <property type="term" value="C:membrane"/>
    <property type="evidence" value="ECO:0007669"/>
    <property type="project" value="UniProtKB-SubCell"/>
</dbReference>
<dbReference type="PRINTS" id="PR00019">
    <property type="entry name" value="LEURICHRPT"/>
</dbReference>
<keyword evidence="3" id="KW-0134">Cell wall</keyword>
<dbReference type="InterPro" id="IPR001611">
    <property type="entry name" value="Leu-rich_rpt"/>
</dbReference>
<dbReference type="EMBL" id="PKMF04000460">
    <property type="protein sequence ID" value="KAK7830522.1"/>
    <property type="molecule type" value="Genomic_DNA"/>
</dbReference>
<organism evidence="9 10">
    <name type="scientific">Quercus suber</name>
    <name type="common">Cork oak</name>
    <dbReference type="NCBI Taxonomy" id="58331"/>
    <lineage>
        <taxon>Eukaryota</taxon>
        <taxon>Viridiplantae</taxon>
        <taxon>Streptophyta</taxon>
        <taxon>Embryophyta</taxon>
        <taxon>Tracheophyta</taxon>
        <taxon>Spermatophyta</taxon>
        <taxon>Magnoliopsida</taxon>
        <taxon>eudicotyledons</taxon>
        <taxon>Gunneridae</taxon>
        <taxon>Pentapetalae</taxon>
        <taxon>rosids</taxon>
        <taxon>fabids</taxon>
        <taxon>Fagales</taxon>
        <taxon>Fagaceae</taxon>
        <taxon>Quercus</taxon>
    </lineage>
</organism>
<comment type="caution">
    <text evidence="9">The sequence shown here is derived from an EMBL/GenBank/DDBJ whole genome shotgun (WGS) entry which is preliminary data.</text>
</comment>
<dbReference type="InterPro" id="IPR053211">
    <property type="entry name" value="DNA_repair-toleration"/>
</dbReference>
<accession>A0AAW0JU35</accession>
<dbReference type="InterPro" id="IPR032675">
    <property type="entry name" value="LRR_dom_sf"/>
</dbReference>
<dbReference type="Proteomes" id="UP000237347">
    <property type="component" value="Unassembled WGS sequence"/>
</dbReference>
<dbReference type="FunFam" id="3.80.10.10:FF:000400">
    <property type="entry name" value="Nuclear pore complex protein NUP107"/>
    <property type="match status" value="1"/>
</dbReference>
<protein>
    <submittedName>
        <fullName evidence="9">Leucine-rich repeat receptor-like protein kinase</fullName>
    </submittedName>
</protein>
<comment type="subcellular location">
    <subcellularLocation>
        <location evidence="2">Membrane</location>
    </subcellularLocation>
    <subcellularLocation>
        <location evidence="1">Secreted</location>
        <location evidence="1">Cell wall</location>
    </subcellularLocation>
</comment>
<dbReference type="PANTHER" id="PTHR48060:SF21">
    <property type="entry name" value="L DOMAIN-LIKE PROTEIN"/>
    <property type="match status" value="1"/>
</dbReference>
<evidence type="ECO:0000256" key="2">
    <source>
        <dbReference type="ARBA" id="ARBA00004370"/>
    </source>
</evidence>
<evidence type="ECO:0000313" key="9">
    <source>
        <dbReference type="EMBL" id="KAK7830522.1"/>
    </source>
</evidence>
<proteinExistence type="inferred from homology"/>
<dbReference type="Gene3D" id="3.80.10.10">
    <property type="entry name" value="Ribonuclease Inhibitor"/>
    <property type="match status" value="1"/>
</dbReference>
<gene>
    <name evidence="9" type="ORF">CFP56_028111</name>
</gene>
<comment type="similarity">
    <text evidence="8">Belongs to the polygalacturonase-inhibiting protein family.</text>
</comment>
<dbReference type="GO" id="GO:0016301">
    <property type="term" value="F:kinase activity"/>
    <property type="evidence" value="ECO:0007669"/>
    <property type="project" value="UniProtKB-KW"/>
</dbReference>
<evidence type="ECO:0000256" key="7">
    <source>
        <dbReference type="ARBA" id="ARBA00023136"/>
    </source>
</evidence>
<keyword evidence="7" id="KW-0472">Membrane</keyword>
<sequence>MAPSIFISILVVAWALCIFMHATNMVIALDFEAKVLQKSKWWSSYSNDTSIHRCEWRGIECNDGRSVTELNINWFYISSNLITGTIPKELWNLKDLFELDLRNNTFVGPIPSALGLLTNLSLLDLSSNEINGSIVSEIGMLKNLLVLKLEHNKLTGPIPSSLGHLTSLRKLCLNSNQINSSIPLEIGNMKNLGL</sequence>
<evidence type="ECO:0000256" key="6">
    <source>
        <dbReference type="ARBA" id="ARBA00022737"/>
    </source>
</evidence>
<dbReference type="Pfam" id="PF00560">
    <property type="entry name" value="LRR_1"/>
    <property type="match status" value="5"/>
</dbReference>
<name>A0AAW0JU35_QUESU</name>
<dbReference type="SUPFAM" id="SSF52058">
    <property type="entry name" value="L domain-like"/>
    <property type="match status" value="1"/>
</dbReference>
<keyword evidence="6" id="KW-0677">Repeat</keyword>
<evidence type="ECO:0000256" key="1">
    <source>
        <dbReference type="ARBA" id="ARBA00004191"/>
    </source>
</evidence>
<dbReference type="AlphaFoldDB" id="A0AAW0JU35"/>
<keyword evidence="10" id="KW-1185">Reference proteome</keyword>
<evidence type="ECO:0000256" key="3">
    <source>
        <dbReference type="ARBA" id="ARBA00022512"/>
    </source>
</evidence>
<evidence type="ECO:0000256" key="5">
    <source>
        <dbReference type="ARBA" id="ARBA00022729"/>
    </source>
</evidence>
<keyword evidence="5" id="KW-0732">Signal</keyword>
<dbReference type="PANTHER" id="PTHR48060">
    <property type="entry name" value="DNA DAMAGE-REPAIR/TOLERATION PROTEIN DRT100"/>
    <property type="match status" value="1"/>
</dbReference>
<keyword evidence="3" id="KW-0964">Secreted</keyword>
<evidence type="ECO:0000313" key="10">
    <source>
        <dbReference type="Proteomes" id="UP000237347"/>
    </source>
</evidence>
<evidence type="ECO:0000256" key="8">
    <source>
        <dbReference type="ARBA" id="ARBA00038043"/>
    </source>
</evidence>